<reference evidence="3 4" key="1">
    <citation type="submission" date="2020-06" db="EMBL/GenBank/DDBJ databases">
        <title>Nonomuraea sp. SMC257, a novel actinomycete isolated from soil.</title>
        <authorList>
            <person name="Chanama M."/>
        </authorList>
    </citation>
    <scope>NUCLEOTIDE SEQUENCE [LARGE SCALE GENOMIC DNA]</scope>
    <source>
        <strain evidence="3 4">SMC257</strain>
    </source>
</reference>
<organism evidence="3 4">
    <name type="scientific">Nonomuraea montanisoli</name>
    <dbReference type="NCBI Taxonomy" id="2741721"/>
    <lineage>
        <taxon>Bacteria</taxon>
        <taxon>Bacillati</taxon>
        <taxon>Actinomycetota</taxon>
        <taxon>Actinomycetes</taxon>
        <taxon>Streptosporangiales</taxon>
        <taxon>Streptosporangiaceae</taxon>
        <taxon>Nonomuraea</taxon>
    </lineage>
</organism>
<dbReference type="Pfam" id="PF00582">
    <property type="entry name" value="Usp"/>
    <property type="match status" value="2"/>
</dbReference>
<comment type="similarity">
    <text evidence="1">Belongs to the universal stress protein A family.</text>
</comment>
<name>A0A7Y6IHQ8_9ACTN</name>
<dbReference type="EMBL" id="JABWGN010000034">
    <property type="protein sequence ID" value="NUW38445.1"/>
    <property type="molecule type" value="Genomic_DNA"/>
</dbReference>
<dbReference type="SUPFAM" id="SSF52402">
    <property type="entry name" value="Adenine nucleotide alpha hydrolases-like"/>
    <property type="match status" value="2"/>
</dbReference>
<comment type="caution">
    <text evidence="3">The sequence shown here is derived from an EMBL/GenBank/DDBJ whole genome shotgun (WGS) entry which is preliminary data.</text>
</comment>
<protein>
    <submittedName>
        <fullName evidence="3">Universal stress protein</fullName>
    </submittedName>
</protein>
<dbReference type="PRINTS" id="PR01438">
    <property type="entry name" value="UNVRSLSTRESS"/>
</dbReference>
<evidence type="ECO:0000256" key="1">
    <source>
        <dbReference type="ARBA" id="ARBA00008791"/>
    </source>
</evidence>
<sequence length="295" mass="30358">MGGQRRVVVGYDGSDFSMRALEWALDECGLRGLPLTVAHAWSWPYGAAAEEAKAHLRAAAEHVLHHGADRARSAGSVTDVTTDLCEGAAAERLVELSAGACLVVVGSRGLGASARSVVGSVAASVAAGARAPVVVVRGPGPIPARADRGPLVLGLAPATPDEAVEFAFTEAALRSLRITVLHLIHVGGMAWGVEIDPLPDAGALRTAARERVEERLAAWRAGHPDVRVEVRALIAPAREALRVASEGASLLVVGADRTRPGGTLGTVARAMTETALSPVAVVPARPAGPPDAQER</sequence>
<dbReference type="Proteomes" id="UP000586042">
    <property type="component" value="Unassembled WGS sequence"/>
</dbReference>
<proteinExistence type="inferred from homology"/>
<dbReference type="AlphaFoldDB" id="A0A7Y6IHQ8"/>
<feature type="domain" description="UspA" evidence="2">
    <location>
        <begin position="5"/>
        <end position="137"/>
    </location>
</feature>
<accession>A0A7Y6IHQ8</accession>
<dbReference type="Gene3D" id="3.40.50.620">
    <property type="entry name" value="HUPs"/>
    <property type="match status" value="2"/>
</dbReference>
<dbReference type="InterPro" id="IPR014729">
    <property type="entry name" value="Rossmann-like_a/b/a_fold"/>
</dbReference>
<dbReference type="PANTHER" id="PTHR46268:SF6">
    <property type="entry name" value="UNIVERSAL STRESS PROTEIN UP12"/>
    <property type="match status" value="1"/>
</dbReference>
<dbReference type="RefSeq" id="WP_175595879.1">
    <property type="nucleotide sequence ID" value="NZ_JABWGN010000034.1"/>
</dbReference>
<evidence type="ECO:0000259" key="2">
    <source>
        <dbReference type="Pfam" id="PF00582"/>
    </source>
</evidence>
<keyword evidence="4" id="KW-1185">Reference proteome</keyword>
<dbReference type="PANTHER" id="PTHR46268">
    <property type="entry name" value="STRESS RESPONSE PROTEIN NHAX"/>
    <property type="match status" value="1"/>
</dbReference>
<dbReference type="InterPro" id="IPR006016">
    <property type="entry name" value="UspA"/>
</dbReference>
<evidence type="ECO:0000313" key="4">
    <source>
        <dbReference type="Proteomes" id="UP000586042"/>
    </source>
</evidence>
<gene>
    <name evidence="3" type="ORF">HTZ77_44680</name>
</gene>
<feature type="domain" description="UspA" evidence="2">
    <location>
        <begin position="159"/>
        <end position="283"/>
    </location>
</feature>
<dbReference type="InterPro" id="IPR006015">
    <property type="entry name" value="Universal_stress_UspA"/>
</dbReference>
<evidence type="ECO:0000313" key="3">
    <source>
        <dbReference type="EMBL" id="NUW38445.1"/>
    </source>
</evidence>